<dbReference type="AlphaFoldDB" id="A0A6L9MGT4"/>
<accession>A0A6L9MGT4</accession>
<gene>
    <name evidence="1" type="ORF">GTW51_10005</name>
</gene>
<evidence type="ECO:0000313" key="2">
    <source>
        <dbReference type="Proteomes" id="UP000476332"/>
    </source>
</evidence>
<keyword evidence="2" id="KW-1185">Reference proteome</keyword>
<dbReference type="Proteomes" id="UP000476332">
    <property type="component" value="Unassembled WGS sequence"/>
</dbReference>
<dbReference type="EMBL" id="JAAAMJ010000006">
    <property type="protein sequence ID" value="NDV87034.1"/>
    <property type="molecule type" value="Genomic_DNA"/>
</dbReference>
<protein>
    <submittedName>
        <fullName evidence="1">Uncharacterized protein</fullName>
    </submittedName>
</protein>
<evidence type="ECO:0000313" key="1">
    <source>
        <dbReference type="EMBL" id="NDV87034.1"/>
    </source>
</evidence>
<sequence>MAIKVVTRTDSGEERELYIRLNNFDTLSKHAPSVVIFRGFISQEAFERRFEKVWERVIEFEADLSKGADRIGLQAYEALTRECPEFADALEV</sequence>
<organism evidence="1 2">
    <name type="scientific">Aurantimonas aggregata</name>
    <dbReference type="NCBI Taxonomy" id="2047720"/>
    <lineage>
        <taxon>Bacteria</taxon>
        <taxon>Pseudomonadati</taxon>
        <taxon>Pseudomonadota</taxon>
        <taxon>Alphaproteobacteria</taxon>
        <taxon>Hyphomicrobiales</taxon>
        <taxon>Aurantimonadaceae</taxon>
        <taxon>Aurantimonas</taxon>
    </lineage>
</organism>
<name>A0A6L9MGT4_9HYPH</name>
<comment type="caution">
    <text evidence="1">The sequence shown here is derived from an EMBL/GenBank/DDBJ whole genome shotgun (WGS) entry which is preliminary data.</text>
</comment>
<reference evidence="1 2" key="1">
    <citation type="submission" date="2020-01" db="EMBL/GenBank/DDBJ databases">
        <title>Genomes of bacteria type strains.</title>
        <authorList>
            <person name="Chen J."/>
            <person name="Zhu S."/>
            <person name="Chen J."/>
        </authorList>
    </citation>
    <scope>NUCLEOTIDE SEQUENCE [LARGE SCALE GENOMIC DNA]</scope>
    <source>
        <strain evidence="1 2">KCTC 52919</strain>
    </source>
</reference>
<proteinExistence type="predicted"/>
<dbReference type="RefSeq" id="WP_163043791.1">
    <property type="nucleotide sequence ID" value="NZ_JAAAMJ010000006.1"/>
</dbReference>